<sequence length="327" mass="33665">MPEVAATGEPATPAMPGTPATAGLARPPHGGAGQQIALHVAAMLFGASALFGEHIAASSTLIVFGRGLFSWLALSVIALAGLAGMRSATRLSGGAPWRGLSCASALRLIVAGVLLAVHWLAFFLAIKAGGVAVGTLGFACFPAFVILLEWPLRRERPTLGDTGVIGLVCIGLALVTPAFDWQAGATIGLAWGVLSGAIYAVIALSNRVLGAQASPLQASWWQCLGILVVLGPFAWREALALPAAQWAWLACLGIVCTALAYTLFIHALRTVKASQAAVVIALEPVYAIAFAWVLFGTSPTLKMAVGGVCIVGAVAWSGTMRSRRSPH</sequence>
<dbReference type="Gene3D" id="1.10.3730.20">
    <property type="match status" value="1"/>
</dbReference>
<dbReference type="AlphaFoldDB" id="A0A5E5P549"/>
<feature type="transmembrane region" description="Helical" evidence="2">
    <location>
        <begin position="185"/>
        <end position="204"/>
    </location>
</feature>
<evidence type="ECO:0000256" key="1">
    <source>
        <dbReference type="SAM" id="MobiDB-lite"/>
    </source>
</evidence>
<dbReference type="InterPro" id="IPR000620">
    <property type="entry name" value="EamA_dom"/>
</dbReference>
<dbReference type="EMBL" id="CABPSX010000005">
    <property type="protein sequence ID" value="VVG71856.1"/>
    <property type="molecule type" value="Genomic_DNA"/>
</dbReference>
<organism evidence="4 5">
    <name type="scientific">Pandoraea apista</name>
    <dbReference type="NCBI Taxonomy" id="93218"/>
    <lineage>
        <taxon>Bacteria</taxon>
        <taxon>Pseudomonadati</taxon>
        <taxon>Pseudomonadota</taxon>
        <taxon>Betaproteobacteria</taxon>
        <taxon>Burkholderiales</taxon>
        <taxon>Burkholderiaceae</taxon>
        <taxon>Pandoraea</taxon>
    </lineage>
</organism>
<dbReference type="InterPro" id="IPR037185">
    <property type="entry name" value="EmrE-like"/>
</dbReference>
<keyword evidence="2" id="KW-0472">Membrane</keyword>
<dbReference type="GO" id="GO:0016020">
    <property type="term" value="C:membrane"/>
    <property type="evidence" value="ECO:0007669"/>
    <property type="project" value="InterPro"/>
</dbReference>
<feature type="transmembrane region" description="Helical" evidence="2">
    <location>
        <begin position="36"/>
        <end position="57"/>
    </location>
</feature>
<feature type="transmembrane region" description="Helical" evidence="2">
    <location>
        <begin position="105"/>
        <end position="126"/>
    </location>
</feature>
<name>A0A5E5P549_9BURK</name>
<dbReference type="Proteomes" id="UP000364291">
    <property type="component" value="Unassembled WGS sequence"/>
</dbReference>
<accession>A0A5E5P549</accession>
<feature type="domain" description="EamA" evidence="3">
    <location>
        <begin position="38"/>
        <end position="175"/>
    </location>
</feature>
<dbReference type="RefSeq" id="WP_224787470.1">
    <property type="nucleotide sequence ID" value="NZ_CABPSX010000005.1"/>
</dbReference>
<feature type="transmembrane region" description="Helical" evidence="2">
    <location>
        <begin position="63"/>
        <end position="84"/>
    </location>
</feature>
<dbReference type="PANTHER" id="PTHR22911">
    <property type="entry name" value="ACYL-MALONYL CONDENSING ENZYME-RELATED"/>
    <property type="match status" value="1"/>
</dbReference>
<keyword evidence="2" id="KW-1133">Transmembrane helix</keyword>
<evidence type="ECO:0000313" key="4">
    <source>
        <dbReference type="EMBL" id="VVG71856.1"/>
    </source>
</evidence>
<dbReference type="PANTHER" id="PTHR22911:SF137">
    <property type="entry name" value="SOLUTE CARRIER FAMILY 35 MEMBER G2-RELATED"/>
    <property type="match status" value="1"/>
</dbReference>
<dbReference type="Pfam" id="PF00892">
    <property type="entry name" value="EamA"/>
    <property type="match status" value="2"/>
</dbReference>
<proteinExistence type="predicted"/>
<protein>
    <submittedName>
        <fullName evidence="4">EamA family transporter</fullName>
    </submittedName>
</protein>
<feature type="transmembrane region" description="Helical" evidence="2">
    <location>
        <begin position="216"/>
        <end position="234"/>
    </location>
</feature>
<keyword evidence="2" id="KW-0812">Transmembrane</keyword>
<feature type="transmembrane region" description="Helical" evidence="2">
    <location>
        <begin position="159"/>
        <end position="179"/>
    </location>
</feature>
<feature type="transmembrane region" description="Helical" evidence="2">
    <location>
        <begin position="246"/>
        <end position="264"/>
    </location>
</feature>
<feature type="transmembrane region" description="Helical" evidence="2">
    <location>
        <begin position="132"/>
        <end position="152"/>
    </location>
</feature>
<dbReference type="GeneID" id="47013734"/>
<evidence type="ECO:0000259" key="3">
    <source>
        <dbReference type="Pfam" id="PF00892"/>
    </source>
</evidence>
<feature type="compositionally biased region" description="Low complexity" evidence="1">
    <location>
        <begin position="1"/>
        <end position="25"/>
    </location>
</feature>
<feature type="transmembrane region" description="Helical" evidence="2">
    <location>
        <begin position="301"/>
        <end position="319"/>
    </location>
</feature>
<feature type="transmembrane region" description="Helical" evidence="2">
    <location>
        <begin position="276"/>
        <end position="295"/>
    </location>
</feature>
<dbReference type="SUPFAM" id="SSF103481">
    <property type="entry name" value="Multidrug resistance efflux transporter EmrE"/>
    <property type="match status" value="2"/>
</dbReference>
<feature type="domain" description="EamA" evidence="3">
    <location>
        <begin position="187"/>
        <end position="316"/>
    </location>
</feature>
<reference evidence="4 5" key="1">
    <citation type="submission" date="2019-08" db="EMBL/GenBank/DDBJ databases">
        <authorList>
            <person name="Peeters C."/>
        </authorList>
    </citation>
    <scope>NUCLEOTIDE SEQUENCE [LARGE SCALE GENOMIC DNA]</scope>
    <source>
        <strain evidence="4 5">LMG 18089</strain>
    </source>
</reference>
<gene>
    <name evidence="4" type="ORF">PAP18089_02846</name>
</gene>
<feature type="region of interest" description="Disordered" evidence="1">
    <location>
        <begin position="1"/>
        <end position="29"/>
    </location>
</feature>
<evidence type="ECO:0000256" key="2">
    <source>
        <dbReference type="SAM" id="Phobius"/>
    </source>
</evidence>
<evidence type="ECO:0000313" key="5">
    <source>
        <dbReference type="Proteomes" id="UP000364291"/>
    </source>
</evidence>